<evidence type="ECO:0000313" key="1">
    <source>
        <dbReference type="EMBL" id="BAA10075.1"/>
    </source>
</evidence>
<dbReference type="eggNOG" id="ENOG5033H04">
    <property type="taxonomic scope" value="Bacteria"/>
</dbReference>
<dbReference type="Proteomes" id="UP000001425">
    <property type="component" value="Chromosome"/>
</dbReference>
<dbReference type="KEGG" id="syn:sll0156"/>
<dbReference type="PaxDb" id="1148-1001450"/>
<protein>
    <submittedName>
        <fullName evidence="1">Sll0156 protein</fullName>
    </submittedName>
</protein>
<dbReference type="IntAct" id="Q55572">
    <property type="interactions" value="2"/>
</dbReference>
<name>Q55572_SYNY3</name>
<dbReference type="PIR" id="S76097">
    <property type="entry name" value="S76097"/>
</dbReference>
<sequence length="208" mass="23269">MKIMGRANYRAGFSISPLAIAINVNLSRPTESAPSPQPWQWIYTFNDGSQLRGTFQGSVKQGPELTNPIPSFNVQGVGVTEYLAPGDKTPLLAWQPGQFNCFEMGESLLLMASSDNYVGNSLCLVNCPQRQWAQITHWGSRLVAETLLWDRLVFHCLAGDMPPTVWSMNWQFSPFFPPFFHWRFQAWPPTAIANPATCPANNSSVLLF</sequence>
<dbReference type="EnsemblBacteria" id="BAA10075">
    <property type="protein sequence ID" value="BAA10075"/>
    <property type="gene ID" value="BAA10075"/>
</dbReference>
<keyword evidence="2" id="KW-1185">Reference proteome</keyword>
<dbReference type="InParanoid" id="Q55572"/>
<dbReference type="EMBL" id="BA000022">
    <property type="protein sequence ID" value="BAA10075.1"/>
    <property type="molecule type" value="Genomic_DNA"/>
</dbReference>
<dbReference type="AlphaFoldDB" id="Q55572"/>
<organism evidence="1 2">
    <name type="scientific">Synechocystis sp. (strain ATCC 27184 / PCC 6803 / Kazusa)</name>
    <dbReference type="NCBI Taxonomy" id="1111708"/>
    <lineage>
        <taxon>Bacteria</taxon>
        <taxon>Bacillati</taxon>
        <taxon>Cyanobacteriota</taxon>
        <taxon>Cyanophyceae</taxon>
        <taxon>Synechococcales</taxon>
        <taxon>Merismopediaceae</taxon>
        <taxon>Synechocystis</taxon>
    </lineage>
</organism>
<evidence type="ECO:0000313" key="2">
    <source>
        <dbReference type="Proteomes" id="UP000001425"/>
    </source>
</evidence>
<gene>
    <name evidence="1" type="ordered locus">sll0156</name>
</gene>
<reference evidence="1 2" key="1">
    <citation type="journal article" date="1995" name="DNA Res.">
        <title>Sequence analysis of the genome of the unicellular cyanobacterium Synechocystis sp. strain PCC6803. I. Sequence features in the 1 Mb region from map positions 64% to 92% of the genome.</title>
        <authorList>
            <person name="Kaneko T."/>
            <person name="Tanaka A."/>
            <person name="Sato S."/>
            <person name="Kotani H."/>
            <person name="Sazuka T."/>
            <person name="Miyajima N."/>
            <person name="Sugiura M."/>
            <person name="Tabata S."/>
        </authorList>
    </citation>
    <scope>NUCLEOTIDE SEQUENCE [LARGE SCALE GENOMIC DNA]</scope>
    <source>
        <strain evidence="2">ATCC 27184 / PCC 6803 / Kazusa</strain>
    </source>
</reference>
<dbReference type="STRING" id="1148.gene:10499567"/>
<accession>Q55572</accession>
<reference evidence="1 2" key="2">
    <citation type="journal article" date="1996" name="DNA Res.">
        <title>Sequence analysis of the genome of the unicellular cyanobacterium Synechocystis sp. strain PCC6803. II. Sequence determination of the entire genome and assignment of potential protein-coding regions.</title>
        <authorList>
            <person name="Kaneko T."/>
            <person name="Sato S."/>
            <person name="Kotani H."/>
            <person name="Tanaka A."/>
            <person name="Asamizu E."/>
            <person name="Nakamura Y."/>
            <person name="Miyajima N."/>
            <person name="Hirosawa M."/>
            <person name="Sugiura M."/>
            <person name="Sasamoto S."/>
            <person name="Kimura T."/>
            <person name="Hosouchi T."/>
            <person name="Matsuno A."/>
            <person name="Muraki A."/>
            <person name="Nakazaki N."/>
            <person name="Naruo K."/>
            <person name="Okumura S."/>
            <person name="Shimpo S."/>
            <person name="Takeuchi C."/>
            <person name="Wada T."/>
            <person name="Watanabe A."/>
            <person name="Yamada M."/>
            <person name="Yasuda M."/>
            <person name="Tabata S."/>
        </authorList>
    </citation>
    <scope>NUCLEOTIDE SEQUENCE [LARGE SCALE GENOMIC DNA]</scope>
    <source>
        <strain evidence="2">ATCC 27184 / PCC 6803 / Kazusa</strain>
    </source>
</reference>
<proteinExistence type="predicted"/>